<proteinExistence type="predicted"/>
<comment type="caution">
    <text evidence="2">The sequence shown here is derived from an EMBL/GenBank/DDBJ whole genome shotgun (WGS) entry which is preliminary data.</text>
</comment>
<protein>
    <submittedName>
        <fullName evidence="2">UrcA family protein</fullName>
    </submittedName>
</protein>
<dbReference type="InterPro" id="IPR030972">
    <property type="entry name" value="UrcA_uranyl"/>
</dbReference>
<organism evidence="2 3">
    <name type="scientific">Aurantiacibacter spongiae</name>
    <dbReference type="NCBI Taxonomy" id="2488860"/>
    <lineage>
        <taxon>Bacteria</taxon>
        <taxon>Pseudomonadati</taxon>
        <taxon>Pseudomonadota</taxon>
        <taxon>Alphaproteobacteria</taxon>
        <taxon>Sphingomonadales</taxon>
        <taxon>Erythrobacteraceae</taxon>
        <taxon>Aurantiacibacter</taxon>
    </lineage>
</organism>
<feature type="signal peptide" evidence="1">
    <location>
        <begin position="1"/>
        <end position="24"/>
    </location>
</feature>
<sequence length="111" mass="12145">MTRSLIATATLAALLCVGTSPAVARANETGLRSVAVYTADLDIGTAKDQRRLRQRVARTARDVCGMNVQVPGTTLPTAQARRCYFDNLRKVDRHIAQGAERRAQFASSRRD</sequence>
<evidence type="ECO:0000313" key="3">
    <source>
        <dbReference type="Proteomes" id="UP000275232"/>
    </source>
</evidence>
<reference evidence="2 3" key="1">
    <citation type="submission" date="2018-11" db="EMBL/GenBank/DDBJ databases">
        <title>Erythrobacter spongiae sp. nov., isolated from a marine sponge.</title>
        <authorList>
            <person name="Zhuang L."/>
            <person name="Luo L."/>
        </authorList>
    </citation>
    <scope>NUCLEOTIDE SEQUENCE [LARGE SCALE GENOMIC DNA]</scope>
    <source>
        <strain evidence="2 3">HN-E23</strain>
    </source>
</reference>
<dbReference type="EMBL" id="RPFZ01000001">
    <property type="protein sequence ID" value="RPF70567.1"/>
    <property type="molecule type" value="Genomic_DNA"/>
</dbReference>
<feature type="chain" id="PRO_5018023905" evidence="1">
    <location>
        <begin position="25"/>
        <end position="111"/>
    </location>
</feature>
<dbReference type="NCBIfam" id="TIGR04433">
    <property type="entry name" value="UrcA_uranyl"/>
    <property type="match status" value="1"/>
</dbReference>
<name>A0A3N5CPR0_9SPHN</name>
<dbReference type="RefSeq" id="WP_123878164.1">
    <property type="nucleotide sequence ID" value="NZ_RPFZ01000001.1"/>
</dbReference>
<evidence type="ECO:0000313" key="2">
    <source>
        <dbReference type="EMBL" id="RPF70567.1"/>
    </source>
</evidence>
<accession>A0A3N5CPR0</accession>
<keyword evidence="3" id="KW-1185">Reference proteome</keyword>
<keyword evidence="1" id="KW-0732">Signal</keyword>
<evidence type="ECO:0000256" key="1">
    <source>
        <dbReference type="SAM" id="SignalP"/>
    </source>
</evidence>
<dbReference type="Proteomes" id="UP000275232">
    <property type="component" value="Unassembled WGS sequence"/>
</dbReference>
<gene>
    <name evidence="2" type="ORF">EG799_02215</name>
</gene>
<dbReference type="AlphaFoldDB" id="A0A3N5CPR0"/>